<dbReference type="InterPro" id="IPR013126">
    <property type="entry name" value="Hsp_70_fam"/>
</dbReference>
<evidence type="ECO:0000256" key="4">
    <source>
        <dbReference type="ARBA" id="ARBA00022840"/>
    </source>
</evidence>
<dbReference type="PROSITE" id="PS00329">
    <property type="entry name" value="HSP70_2"/>
    <property type="match status" value="1"/>
</dbReference>
<dbReference type="Proteomes" id="UP000663827">
    <property type="component" value="Unassembled WGS sequence"/>
</dbReference>
<evidence type="ECO:0000256" key="3">
    <source>
        <dbReference type="ARBA" id="ARBA00022741"/>
    </source>
</evidence>
<dbReference type="GO" id="GO:0140662">
    <property type="term" value="F:ATP-dependent protein folding chaperone"/>
    <property type="evidence" value="ECO:0007669"/>
    <property type="project" value="InterPro"/>
</dbReference>
<dbReference type="InterPro" id="IPR043129">
    <property type="entry name" value="ATPase_NBD"/>
</dbReference>
<dbReference type="EC" id="3.6.4.10" evidence="2"/>
<protein>
    <recommendedName>
        <fullName evidence="2">non-chaperonin molecular chaperone ATPase</fullName>
        <ecNumber evidence="2">3.6.4.10</ecNumber>
    </recommendedName>
</protein>
<keyword evidence="3 7" id="KW-0547">Nucleotide-binding</keyword>
<sequence>MFGIKRLLGRSFDDPEVQDDIQYWPAAVVNKNGKPAVQVKLRGQPKTFMPQEMSAMVLARMKETAEAYLGHNVTQAVITVPAYFNDEQRQATKDAGQIAGLNVLRLLNEPTAAALAHGLGAAQESGTATTIVYDLGGGTFDVSLLRVHNGVFEVLATSGITHLGGEDFDKRVIDYFIGKFKKETASNIRDSKRSMAKLKREVERAKHALSAQLTVQLAIDSLENGNDFSGVLTRAKFEELNLDLFQRTLEPVSKVLADAQLTVHDVDHVVLVGGSTRIPKIRELLRGFFNGKEPEMGINPDEAVAYGAAIQGSILSGVHDLNETVTLVDVCPFTLGVATSGGVFDWLIERNTPIPVQKSEVFSTATDNQQSVLIQIYQGEDDFTTSNTLLGTFKLMDIPMAARGVPQIEVKFSLDANGILTVSAHDKDSGNSESITITRETEQLGVMEISRMVHEARGFAAKDESIREQSQLLNELQHMISTKRIDHAQTAHSESYQLTLDFLNAEAEWAESSGISASTEELKLRMLNIEHVTQRIESIASRCPSATDTSPPANFPMSGNKYSVHNSQL</sequence>
<feature type="coiled-coil region" evidence="8">
    <location>
        <begin position="181"/>
        <end position="208"/>
    </location>
</feature>
<feature type="compositionally biased region" description="Polar residues" evidence="9">
    <location>
        <begin position="560"/>
        <end position="569"/>
    </location>
</feature>
<feature type="region of interest" description="Disordered" evidence="9">
    <location>
        <begin position="543"/>
        <end position="569"/>
    </location>
</feature>
<dbReference type="PANTHER" id="PTHR19375">
    <property type="entry name" value="HEAT SHOCK PROTEIN 70KDA"/>
    <property type="match status" value="1"/>
</dbReference>
<evidence type="ECO:0000256" key="8">
    <source>
        <dbReference type="SAM" id="Coils"/>
    </source>
</evidence>
<keyword evidence="4 7" id="KW-0067">ATP-binding</keyword>
<dbReference type="Pfam" id="PF00012">
    <property type="entry name" value="HSP70"/>
    <property type="match status" value="1"/>
</dbReference>
<proteinExistence type="inferred from homology"/>
<dbReference type="FunFam" id="2.60.34.10:FF:000012">
    <property type="entry name" value="Heat shock 70 kDa protein"/>
    <property type="match status" value="1"/>
</dbReference>
<comment type="caution">
    <text evidence="10">The sequence shown here is derived from an EMBL/GenBank/DDBJ whole genome shotgun (WGS) entry which is preliminary data.</text>
</comment>
<evidence type="ECO:0000313" key="11">
    <source>
        <dbReference type="Proteomes" id="UP000663827"/>
    </source>
</evidence>
<evidence type="ECO:0000256" key="2">
    <source>
        <dbReference type="ARBA" id="ARBA00012554"/>
    </source>
</evidence>
<dbReference type="Gene3D" id="2.60.34.10">
    <property type="entry name" value="Substrate Binding Domain Of DNAk, Chain A, domain 1"/>
    <property type="match status" value="1"/>
</dbReference>
<dbReference type="SUPFAM" id="SSF100920">
    <property type="entry name" value="Heat shock protein 70kD (HSP70), peptide-binding domain"/>
    <property type="match status" value="1"/>
</dbReference>
<dbReference type="InterPro" id="IPR018181">
    <property type="entry name" value="Heat_shock_70_CS"/>
</dbReference>
<comment type="catalytic activity">
    <reaction evidence="6">
        <text>ATP + H2O = ADP + phosphate + H(+)</text>
        <dbReference type="Rhea" id="RHEA:13065"/>
        <dbReference type="ChEBI" id="CHEBI:15377"/>
        <dbReference type="ChEBI" id="CHEBI:15378"/>
        <dbReference type="ChEBI" id="CHEBI:30616"/>
        <dbReference type="ChEBI" id="CHEBI:43474"/>
        <dbReference type="ChEBI" id="CHEBI:456216"/>
        <dbReference type="EC" id="3.6.4.10"/>
    </reaction>
</comment>
<dbReference type="FunFam" id="3.90.640.10:FF:000002">
    <property type="entry name" value="Heat shock 70 kDa"/>
    <property type="match status" value="1"/>
</dbReference>
<dbReference type="FunFam" id="3.30.420.40:FF:000545">
    <property type="entry name" value="Endoplasmic reticulum chaperone BiP"/>
    <property type="match status" value="1"/>
</dbReference>
<dbReference type="Gene3D" id="3.90.640.10">
    <property type="entry name" value="Actin, Chain A, domain 4"/>
    <property type="match status" value="1"/>
</dbReference>
<evidence type="ECO:0000256" key="1">
    <source>
        <dbReference type="ARBA" id="ARBA00007381"/>
    </source>
</evidence>
<keyword evidence="5" id="KW-0143">Chaperone</keyword>
<dbReference type="Gene3D" id="3.30.420.40">
    <property type="match status" value="2"/>
</dbReference>
<dbReference type="PRINTS" id="PR00301">
    <property type="entry name" value="HEATSHOCK70"/>
</dbReference>
<dbReference type="FunFam" id="3.30.30.30:FF:000005">
    <property type="entry name" value="Heat shock protein ssb1"/>
    <property type="match status" value="1"/>
</dbReference>
<dbReference type="GO" id="GO:0005524">
    <property type="term" value="F:ATP binding"/>
    <property type="evidence" value="ECO:0007669"/>
    <property type="project" value="UniProtKB-KW"/>
</dbReference>
<organism evidence="10 11">
    <name type="scientific">Rhizoctonia solani</name>
    <dbReference type="NCBI Taxonomy" id="456999"/>
    <lineage>
        <taxon>Eukaryota</taxon>
        <taxon>Fungi</taxon>
        <taxon>Dikarya</taxon>
        <taxon>Basidiomycota</taxon>
        <taxon>Agaricomycotina</taxon>
        <taxon>Agaricomycetes</taxon>
        <taxon>Cantharellales</taxon>
        <taxon>Ceratobasidiaceae</taxon>
        <taxon>Rhizoctonia</taxon>
    </lineage>
</organism>
<dbReference type="SUPFAM" id="SSF53067">
    <property type="entry name" value="Actin-like ATPase domain"/>
    <property type="match status" value="2"/>
</dbReference>
<dbReference type="InterPro" id="IPR029047">
    <property type="entry name" value="HSP70_peptide-bd_sf"/>
</dbReference>
<dbReference type="AlphaFoldDB" id="A0A8H3DT63"/>
<evidence type="ECO:0000256" key="7">
    <source>
        <dbReference type="RuleBase" id="RU003322"/>
    </source>
</evidence>
<dbReference type="PROSITE" id="PS01036">
    <property type="entry name" value="HSP70_3"/>
    <property type="match status" value="1"/>
</dbReference>
<comment type="similarity">
    <text evidence="1 7">Belongs to the heat shock protein 70 family.</text>
</comment>
<keyword evidence="8" id="KW-0175">Coiled coil</keyword>
<reference evidence="10" key="1">
    <citation type="submission" date="2021-01" db="EMBL/GenBank/DDBJ databases">
        <authorList>
            <person name="Kaushik A."/>
        </authorList>
    </citation>
    <scope>NUCLEOTIDE SEQUENCE</scope>
    <source>
        <strain evidence="10">AG5</strain>
    </source>
</reference>
<gene>
    <name evidence="10" type="ORF">RDB_LOCUS38003</name>
</gene>
<accession>A0A8H3DT63</accession>
<evidence type="ECO:0000256" key="6">
    <source>
        <dbReference type="ARBA" id="ARBA00048056"/>
    </source>
</evidence>
<name>A0A8H3DT63_9AGAM</name>
<evidence type="ECO:0000313" key="10">
    <source>
        <dbReference type="EMBL" id="CAE7097761.1"/>
    </source>
</evidence>
<evidence type="ECO:0000256" key="9">
    <source>
        <dbReference type="SAM" id="MobiDB-lite"/>
    </source>
</evidence>
<dbReference type="EMBL" id="CAJNJQ010000745">
    <property type="protein sequence ID" value="CAE7097761.1"/>
    <property type="molecule type" value="Genomic_DNA"/>
</dbReference>
<evidence type="ECO:0000256" key="5">
    <source>
        <dbReference type="ARBA" id="ARBA00023186"/>
    </source>
</evidence>